<dbReference type="STRING" id="1821621.A8C75_09930"/>
<dbReference type="Gene3D" id="3.40.50.720">
    <property type="entry name" value="NAD(P)-binding Rossmann-like Domain"/>
    <property type="match status" value="1"/>
</dbReference>
<sequence>MDLSALQGKSAGFIWELMFTRSMFGTQDIARQQDILTQLAALVDAGRIRTTLGATLEGFSVETLKEAHRRSESGKTIGKIAIKY</sequence>
<proteinExistence type="predicted"/>
<accession>A0A1A9EYQ2</accession>
<gene>
    <name evidence="1" type="ORF">A8C75_09930</name>
</gene>
<dbReference type="Gene3D" id="3.90.180.10">
    <property type="entry name" value="Medium-chain alcohol dehydrogenases, catalytic domain"/>
    <property type="match status" value="1"/>
</dbReference>
<evidence type="ECO:0008006" key="3">
    <source>
        <dbReference type="Google" id="ProtNLM"/>
    </source>
</evidence>
<dbReference type="Pfam" id="PF13602">
    <property type="entry name" value="ADH_zinc_N_2"/>
    <property type="match status" value="1"/>
</dbReference>
<keyword evidence="2" id="KW-1185">Reference proteome</keyword>
<protein>
    <recommendedName>
        <fullName evidence="3">Zinc-binding alcohol dehydrogenase family protein</fullName>
    </recommendedName>
</protein>
<dbReference type="EMBL" id="CP015839">
    <property type="protein sequence ID" value="ANG62768.1"/>
    <property type="molecule type" value="Genomic_DNA"/>
</dbReference>
<evidence type="ECO:0000313" key="2">
    <source>
        <dbReference type="Proteomes" id="UP000078070"/>
    </source>
</evidence>
<reference evidence="1 2" key="2">
    <citation type="journal article" date="2018" name="Int. J. Syst. Evol. Microbiol.">
        <title>Marinobacterium aestuarii sp. nov., a benzene-degrading marine bacterium isolated from estuary sediment.</title>
        <authorList>
            <person name="Bae S.S."/>
            <person name="Jung J."/>
            <person name="Chung D."/>
            <person name="Baek K."/>
        </authorList>
    </citation>
    <scope>NUCLEOTIDE SEQUENCE [LARGE SCALE GENOMIC DNA]</scope>
    <source>
        <strain evidence="1 2">ST58-10</strain>
    </source>
</reference>
<organism evidence="1 2">
    <name type="scientific">Marinobacterium aestuarii</name>
    <dbReference type="NCBI Taxonomy" id="1821621"/>
    <lineage>
        <taxon>Bacteria</taxon>
        <taxon>Pseudomonadati</taxon>
        <taxon>Pseudomonadota</taxon>
        <taxon>Gammaproteobacteria</taxon>
        <taxon>Oceanospirillales</taxon>
        <taxon>Oceanospirillaceae</taxon>
        <taxon>Marinobacterium</taxon>
    </lineage>
</organism>
<dbReference type="RefSeq" id="WP_067381451.1">
    <property type="nucleotide sequence ID" value="NZ_CP015839.1"/>
</dbReference>
<dbReference type="KEGG" id="mars:A8C75_09930"/>
<dbReference type="Proteomes" id="UP000078070">
    <property type="component" value="Chromosome"/>
</dbReference>
<dbReference type="AlphaFoldDB" id="A0A1A9EYQ2"/>
<reference evidence="2" key="1">
    <citation type="submission" date="2016-05" db="EMBL/GenBank/DDBJ databases">
        <authorList>
            <person name="Baek K."/>
            <person name="Yang S.-J."/>
        </authorList>
    </citation>
    <scope>NUCLEOTIDE SEQUENCE [LARGE SCALE GENOMIC DNA]</scope>
    <source>
        <strain evidence="2">ST58-10</strain>
    </source>
</reference>
<evidence type="ECO:0000313" key="1">
    <source>
        <dbReference type="EMBL" id="ANG62768.1"/>
    </source>
</evidence>
<name>A0A1A9EYQ2_9GAMM</name>